<dbReference type="InterPro" id="IPR057246">
    <property type="entry name" value="CARBOXYPEPT_ZN_1"/>
</dbReference>
<dbReference type="AlphaFoldDB" id="A0AAN5CQX9"/>
<dbReference type="Gene3D" id="2.60.40.1120">
    <property type="entry name" value="Carboxypeptidase-like, regulatory domain"/>
    <property type="match status" value="1"/>
</dbReference>
<evidence type="ECO:0000256" key="9">
    <source>
        <dbReference type="PROSITE-ProRule" id="PRU01379"/>
    </source>
</evidence>
<dbReference type="GO" id="GO:0005615">
    <property type="term" value="C:extracellular space"/>
    <property type="evidence" value="ECO:0007669"/>
    <property type="project" value="TreeGrafter"/>
</dbReference>
<proteinExistence type="inferred from homology"/>
<evidence type="ECO:0000256" key="1">
    <source>
        <dbReference type="ARBA" id="ARBA00001947"/>
    </source>
</evidence>
<dbReference type="InterPro" id="IPR000834">
    <property type="entry name" value="Peptidase_M14"/>
</dbReference>
<evidence type="ECO:0000313" key="13">
    <source>
        <dbReference type="Proteomes" id="UP001328107"/>
    </source>
</evidence>
<evidence type="ECO:0000256" key="5">
    <source>
        <dbReference type="ARBA" id="ARBA00022723"/>
    </source>
</evidence>
<dbReference type="InterPro" id="IPR050753">
    <property type="entry name" value="Peptidase_M14_domain"/>
</dbReference>
<keyword evidence="4" id="KW-0645">Protease</keyword>
<evidence type="ECO:0000256" key="7">
    <source>
        <dbReference type="ARBA" id="ARBA00022833"/>
    </source>
</evidence>
<keyword evidence="7" id="KW-0862">Zinc</keyword>
<dbReference type="PANTHER" id="PTHR11532">
    <property type="entry name" value="PROTEASE M14 CARBOXYPEPTIDASE"/>
    <property type="match status" value="1"/>
</dbReference>
<dbReference type="GO" id="GO:0004181">
    <property type="term" value="F:metallocarboxypeptidase activity"/>
    <property type="evidence" value="ECO:0007669"/>
    <property type="project" value="InterPro"/>
</dbReference>
<evidence type="ECO:0000256" key="2">
    <source>
        <dbReference type="ARBA" id="ARBA00005988"/>
    </source>
</evidence>
<keyword evidence="10" id="KW-0472">Membrane</keyword>
<dbReference type="Proteomes" id="UP001328107">
    <property type="component" value="Unassembled WGS sequence"/>
</dbReference>
<dbReference type="PROSITE" id="PS00132">
    <property type="entry name" value="CARBOXYPEPT_ZN_1"/>
    <property type="match status" value="1"/>
</dbReference>
<keyword evidence="8" id="KW-0325">Glycoprotein</keyword>
<comment type="cofactor">
    <cofactor evidence="1">
        <name>Zn(2+)</name>
        <dbReference type="ChEBI" id="CHEBI:29105"/>
    </cofactor>
</comment>
<dbReference type="Gene3D" id="3.40.630.10">
    <property type="entry name" value="Zn peptidases"/>
    <property type="match status" value="1"/>
</dbReference>
<keyword evidence="13" id="KW-1185">Reference proteome</keyword>
<evidence type="ECO:0000313" key="12">
    <source>
        <dbReference type="EMBL" id="GMR48790.1"/>
    </source>
</evidence>
<gene>
    <name evidence="12" type="ORF">PMAYCL1PPCAC_18985</name>
</gene>
<dbReference type="SUPFAM" id="SSF49464">
    <property type="entry name" value="Carboxypeptidase regulatory domain-like"/>
    <property type="match status" value="1"/>
</dbReference>
<dbReference type="SUPFAM" id="SSF53187">
    <property type="entry name" value="Zn-dependent exopeptidases"/>
    <property type="match status" value="1"/>
</dbReference>
<dbReference type="Pfam" id="PF13620">
    <property type="entry name" value="CarboxypepD_reg"/>
    <property type="match status" value="1"/>
</dbReference>
<feature type="non-terminal residue" evidence="12">
    <location>
        <position position="1"/>
    </location>
</feature>
<dbReference type="Pfam" id="PF00246">
    <property type="entry name" value="Peptidase_M14"/>
    <property type="match status" value="1"/>
</dbReference>
<evidence type="ECO:0000259" key="11">
    <source>
        <dbReference type="PROSITE" id="PS52035"/>
    </source>
</evidence>
<dbReference type="PRINTS" id="PR00765">
    <property type="entry name" value="CRBOXYPTASEA"/>
</dbReference>
<dbReference type="FunFam" id="3.40.630.10:FF:000020">
    <property type="entry name" value="Carboxypeptidase D"/>
    <property type="match status" value="1"/>
</dbReference>
<dbReference type="GO" id="GO:0016485">
    <property type="term" value="P:protein processing"/>
    <property type="evidence" value="ECO:0007669"/>
    <property type="project" value="TreeGrafter"/>
</dbReference>
<dbReference type="InterPro" id="IPR008969">
    <property type="entry name" value="CarboxyPept-like_regulatory"/>
</dbReference>
<feature type="transmembrane region" description="Helical" evidence="10">
    <location>
        <begin position="39"/>
        <end position="67"/>
    </location>
</feature>
<evidence type="ECO:0000256" key="10">
    <source>
        <dbReference type="SAM" id="Phobius"/>
    </source>
</evidence>
<dbReference type="GO" id="GO:0006518">
    <property type="term" value="P:peptide metabolic process"/>
    <property type="evidence" value="ECO:0007669"/>
    <property type="project" value="TreeGrafter"/>
</dbReference>
<keyword evidence="10" id="KW-1133">Transmembrane helix</keyword>
<dbReference type="CDD" id="cd03858">
    <property type="entry name" value="M14_CP_N-E_like"/>
    <property type="match status" value="1"/>
</dbReference>
<evidence type="ECO:0000256" key="3">
    <source>
        <dbReference type="ARBA" id="ARBA00022645"/>
    </source>
</evidence>
<accession>A0AAN5CQX9</accession>
<dbReference type="EMBL" id="BTRK01000004">
    <property type="protein sequence ID" value="GMR48790.1"/>
    <property type="molecule type" value="Genomic_DNA"/>
</dbReference>
<name>A0AAN5CQX9_9BILA</name>
<reference evidence="13" key="1">
    <citation type="submission" date="2022-10" db="EMBL/GenBank/DDBJ databases">
        <title>Genome assembly of Pristionchus species.</title>
        <authorList>
            <person name="Yoshida K."/>
            <person name="Sommer R.J."/>
        </authorList>
    </citation>
    <scope>NUCLEOTIDE SEQUENCE [LARGE SCALE GENOMIC DNA]</scope>
    <source>
        <strain evidence="13">RS5460</strain>
    </source>
</reference>
<dbReference type="PROSITE" id="PS52035">
    <property type="entry name" value="PEPTIDASE_M14"/>
    <property type="match status" value="1"/>
</dbReference>
<feature type="domain" description="Peptidase M14" evidence="11">
    <location>
        <begin position="103"/>
        <end position="421"/>
    </location>
</feature>
<keyword evidence="5" id="KW-0479">Metal-binding</keyword>
<evidence type="ECO:0000256" key="8">
    <source>
        <dbReference type="ARBA" id="ARBA00023180"/>
    </source>
</evidence>
<keyword evidence="10" id="KW-0812">Transmembrane</keyword>
<keyword evidence="6" id="KW-0378">Hydrolase</keyword>
<sequence>YFLLNQSNLKPRKLEGTAYFLATSQDAYAYIRFERNISFAYSTSACLSFSSIFLSLSFSVFSLSLIGRSSFHSSTTRRPQMVVVVFLVGLLALSISAADEWSSYHSHDQLVRKLADINEKCPDVTHLYSIGKSVEGRDLVVIHFSTTPMGHDILKPEMKYVGNMHGNEPVGRELLIHLSDHLCQGYVAKDKDVMSLLNSTSIHILASMNPDGFEKAMNTPPAERGWLVGRSNANNVDLNRDFPDLDAIFYDVEKLKIPRYDHLLELFADDKDHQPETVAVGRWILSQPFVLSANLHEGDLVANYPFDTAEGTDESIYAKSPDDGTFRWLAQTYSANHAHMAKNDHAPCDGSAADNFARQGGITNGAKWYSVAGGMQDFNYLATNAMEITLELSCSKFPEGSQLPALWEDNKNSLMEFMWRIHSGIKGLVIDGETGEPVKEATIWIKNATESNPIKHPVTTNVVGEYFRLLPVGSYEVIVEADGFEPASKKVNVTNAARDSAQIVHFALSPVPEEQQLLQQLQEEEQQPVEEEEDPEQLERVLAQLAEPRSMAEEEEQ</sequence>
<dbReference type="SMART" id="SM00631">
    <property type="entry name" value="Zn_pept"/>
    <property type="match status" value="1"/>
</dbReference>
<comment type="caution">
    <text evidence="12">The sequence shown here is derived from an EMBL/GenBank/DDBJ whole genome shotgun (WGS) entry which is preliminary data.</text>
</comment>
<organism evidence="12 13">
    <name type="scientific">Pristionchus mayeri</name>
    <dbReference type="NCBI Taxonomy" id="1317129"/>
    <lineage>
        <taxon>Eukaryota</taxon>
        <taxon>Metazoa</taxon>
        <taxon>Ecdysozoa</taxon>
        <taxon>Nematoda</taxon>
        <taxon>Chromadorea</taxon>
        <taxon>Rhabditida</taxon>
        <taxon>Rhabditina</taxon>
        <taxon>Diplogasteromorpha</taxon>
        <taxon>Diplogasteroidea</taxon>
        <taxon>Neodiplogasteridae</taxon>
        <taxon>Pristionchus</taxon>
    </lineage>
</organism>
<dbReference type="FunFam" id="2.60.40.1120:FF:000019">
    <property type="entry name" value="Carboxypeptidase D"/>
    <property type="match status" value="1"/>
</dbReference>
<dbReference type="CDD" id="cd11308">
    <property type="entry name" value="Peptidase_M14NE-CP-C_like"/>
    <property type="match status" value="1"/>
</dbReference>
<protein>
    <recommendedName>
        <fullName evidence="11">Peptidase M14 domain-containing protein</fullName>
    </recommendedName>
</protein>
<feature type="active site" description="Proton donor/acceptor" evidence="9">
    <location>
        <position position="391"/>
    </location>
</feature>
<feature type="transmembrane region" description="Helical" evidence="10">
    <location>
        <begin position="79"/>
        <end position="98"/>
    </location>
</feature>
<comment type="similarity">
    <text evidence="2 9">Belongs to the peptidase M14 family.</text>
</comment>
<dbReference type="PANTHER" id="PTHR11532:SF93">
    <property type="entry name" value="CARBOXYPEPTIDASE E"/>
    <property type="match status" value="1"/>
</dbReference>
<keyword evidence="3" id="KW-0121">Carboxypeptidase</keyword>
<dbReference type="GO" id="GO:0008270">
    <property type="term" value="F:zinc ion binding"/>
    <property type="evidence" value="ECO:0007669"/>
    <property type="project" value="InterPro"/>
</dbReference>
<evidence type="ECO:0000256" key="4">
    <source>
        <dbReference type="ARBA" id="ARBA00022670"/>
    </source>
</evidence>
<evidence type="ECO:0000256" key="6">
    <source>
        <dbReference type="ARBA" id="ARBA00022801"/>
    </source>
</evidence>